<evidence type="ECO:0000313" key="4">
    <source>
        <dbReference type="Proteomes" id="UP000256645"/>
    </source>
</evidence>
<dbReference type="PANTHER" id="PTHR40640">
    <property type="entry name" value="ANCHORED GLYCOPROTEIN, PUTATIVE (AFU_ORTHOLOGUE AFUA_8G04860)-RELATED"/>
    <property type="match status" value="1"/>
</dbReference>
<proteinExistence type="predicted"/>
<protein>
    <recommendedName>
        <fullName evidence="5">GPI anchored protein</fullName>
    </recommendedName>
</protein>
<gene>
    <name evidence="3" type="ORF">BP6252_04376</name>
</gene>
<name>A0A3D8S0D8_9HELO</name>
<dbReference type="Proteomes" id="UP000256645">
    <property type="component" value="Unassembled WGS sequence"/>
</dbReference>
<feature type="signal peptide" evidence="2">
    <location>
        <begin position="1"/>
        <end position="18"/>
    </location>
</feature>
<organism evidence="3 4">
    <name type="scientific">Coleophoma cylindrospora</name>
    <dbReference type="NCBI Taxonomy" id="1849047"/>
    <lineage>
        <taxon>Eukaryota</taxon>
        <taxon>Fungi</taxon>
        <taxon>Dikarya</taxon>
        <taxon>Ascomycota</taxon>
        <taxon>Pezizomycotina</taxon>
        <taxon>Leotiomycetes</taxon>
        <taxon>Helotiales</taxon>
        <taxon>Dermateaceae</taxon>
        <taxon>Coleophoma</taxon>
    </lineage>
</organism>
<dbReference type="EMBL" id="PDLM01000004">
    <property type="protein sequence ID" value="RDW79738.1"/>
    <property type="molecule type" value="Genomic_DNA"/>
</dbReference>
<feature type="chain" id="PRO_5017578033" description="GPI anchored protein" evidence="2">
    <location>
        <begin position="19"/>
        <end position="221"/>
    </location>
</feature>
<accession>A0A3D8S0D8</accession>
<evidence type="ECO:0000313" key="3">
    <source>
        <dbReference type="EMBL" id="RDW79738.1"/>
    </source>
</evidence>
<comment type="caution">
    <text evidence="3">The sequence shown here is derived from an EMBL/GenBank/DDBJ whole genome shotgun (WGS) entry which is preliminary data.</text>
</comment>
<dbReference type="AlphaFoldDB" id="A0A3D8S0D8"/>
<reference evidence="3 4" key="1">
    <citation type="journal article" date="2018" name="IMA Fungus">
        <title>IMA Genome-F 9: Draft genome sequence of Annulohypoxylon stygium, Aspergillus mulundensis, Berkeleyomyces basicola (syn. Thielaviopsis basicola), Ceratocystis smalleyi, two Cercospora beticola strains, Coleophoma cylindrospora, Fusarium fracticaudum, Phialophora cf. hyalina, and Morchella septimelata.</title>
        <authorList>
            <person name="Wingfield B.D."/>
            <person name="Bills G.F."/>
            <person name="Dong Y."/>
            <person name="Huang W."/>
            <person name="Nel W.J."/>
            <person name="Swalarsk-Parry B.S."/>
            <person name="Vaghefi N."/>
            <person name="Wilken P.M."/>
            <person name="An Z."/>
            <person name="de Beer Z.W."/>
            <person name="De Vos L."/>
            <person name="Chen L."/>
            <person name="Duong T.A."/>
            <person name="Gao Y."/>
            <person name="Hammerbacher A."/>
            <person name="Kikkert J.R."/>
            <person name="Li Y."/>
            <person name="Li H."/>
            <person name="Li K."/>
            <person name="Li Q."/>
            <person name="Liu X."/>
            <person name="Ma X."/>
            <person name="Naidoo K."/>
            <person name="Pethybridge S.J."/>
            <person name="Sun J."/>
            <person name="Steenkamp E.T."/>
            <person name="van der Nest M.A."/>
            <person name="van Wyk S."/>
            <person name="Wingfield M.J."/>
            <person name="Xiong C."/>
            <person name="Yue Q."/>
            <person name="Zhang X."/>
        </authorList>
    </citation>
    <scope>NUCLEOTIDE SEQUENCE [LARGE SCALE GENOMIC DNA]</scope>
    <source>
        <strain evidence="3 4">BP6252</strain>
    </source>
</reference>
<dbReference type="PANTHER" id="PTHR40640:SF1">
    <property type="entry name" value="ANCHORED GLYCOPROTEIN, PUTATIVE (AFU_ORTHOLOGUE AFUA_8G04860)-RELATED"/>
    <property type="match status" value="1"/>
</dbReference>
<dbReference type="OrthoDB" id="4991875at2759"/>
<keyword evidence="2" id="KW-0732">Signal</keyword>
<evidence type="ECO:0008006" key="5">
    <source>
        <dbReference type="Google" id="ProtNLM"/>
    </source>
</evidence>
<feature type="region of interest" description="Disordered" evidence="1">
    <location>
        <begin position="176"/>
        <end position="195"/>
    </location>
</feature>
<keyword evidence="4" id="KW-1185">Reference proteome</keyword>
<dbReference type="STRING" id="1849047.A0A3D8S0D8"/>
<evidence type="ECO:0000256" key="1">
    <source>
        <dbReference type="SAM" id="MobiDB-lite"/>
    </source>
</evidence>
<evidence type="ECO:0000256" key="2">
    <source>
        <dbReference type="SAM" id="SignalP"/>
    </source>
</evidence>
<sequence length="221" mass="21336">MYKHSVAALALLASVVSAQSTTSLYLLGVDQQPIDASIVGSDASATTFSLSCPSTTSAAAPAASSDFNDNICDIPTSMIVTQGPSTLHMSYSEAFDSVTDVVTIGCDLSGTTSALCSGTESLVNGTITSTTVVTTSYTGNLADMSTGLGAVAVTILGSSSSATGSSKATVKATGTASGASATGSSTQGTSTSTGGVPMVTGNAKWVVGGAAAAAGLAIAGF</sequence>